<gene>
    <name evidence="2" type="ORF">CR103_03175</name>
</gene>
<dbReference type="OrthoDB" id="9842009at2"/>
<reference evidence="2 3" key="1">
    <citation type="submission" date="2017-10" db="EMBL/GenBank/DDBJ databases">
        <title>Massilia psychrophilum sp. nov., a novel purple-pigmented bacterium isolated from Tianshan glacier, Xinjiang Municipality, China.</title>
        <authorList>
            <person name="Wang H."/>
        </authorList>
    </citation>
    <scope>NUCLEOTIDE SEQUENCE [LARGE SCALE GENOMIC DNA]</scope>
    <source>
        <strain evidence="2 3">JCM 30813</strain>
    </source>
</reference>
<comment type="caution">
    <text evidence="2">The sequence shown here is derived from an EMBL/GenBank/DDBJ whole genome shotgun (WGS) entry which is preliminary data.</text>
</comment>
<keyword evidence="1" id="KW-0732">Signal</keyword>
<name>A0A2G8T573_9BURK</name>
<feature type="chain" id="PRO_5013715152" evidence="1">
    <location>
        <begin position="22"/>
        <end position="251"/>
    </location>
</feature>
<organism evidence="2 3">
    <name type="scientific">Massilia psychrophila</name>
    <dbReference type="NCBI Taxonomy" id="1603353"/>
    <lineage>
        <taxon>Bacteria</taxon>
        <taxon>Pseudomonadati</taxon>
        <taxon>Pseudomonadota</taxon>
        <taxon>Betaproteobacteria</taxon>
        <taxon>Burkholderiales</taxon>
        <taxon>Oxalobacteraceae</taxon>
        <taxon>Telluria group</taxon>
        <taxon>Massilia</taxon>
    </lineage>
</organism>
<dbReference type="PROSITE" id="PS51257">
    <property type="entry name" value="PROKAR_LIPOPROTEIN"/>
    <property type="match status" value="1"/>
</dbReference>
<dbReference type="EMBL" id="PDOB01000003">
    <property type="protein sequence ID" value="PIL41123.1"/>
    <property type="molecule type" value="Genomic_DNA"/>
</dbReference>
<evidence type="ECO:0000256" key="1">
    <source>
        <dbReference type="SAM" id="SignalP"/>
    </source>
</evidence>
<feature type="signal peptide" evidence="1">
    <location>
        <begin position="1"/>
        <end position="21"/>
    </location>
</feature>
<evidence type="ECO:0000313" key="2">
    <source>
        <dbReference type="EMBL" id="PIL41123.1"/>
    </source>
</evidence>
<dbReference type="Proteomes" id="UP000228593">
    <property type="component" value="Unassembled WGS sequence"/>
</dbReference>
<evidence type="ECO:0000313" key="3">
    <source>
        <dbReference type="Proteomes" id="UP000228593"/>
    </source>
</evidence>
<keyword evidence="3" id="KW-1185">Reference proteome</keyword>
<dbReference type="RefSeq" id="WP_099914567.1">
    <property type="nucleotide sequence ID" value="NZ_BMHS01000004.1"/>
</dbReference>
<protein>
    <submittedName>
        <fullName evidence="2">Uncharacterized protein</fullName>
    </submittedName>
</protein>
<proteinExistence type="predicted"/>
<sequence length="251" mass="25080">MNYLPKHTSPPFALTVTVTLAALLAACGGGGGGGASGGGSAPPPVIAPGPVVTGGVDINAAWRDYLGAPHTWAMSGKTPDARAFDLSVIMKPGANRSFALTGASGQTIDQSIRFTIAGANPVSSDGTLYFNGASMVGVSTTNGACFGLRGTMPALPGASAVGTSGAMFVLDGNAGCTPNGQKLGTSTYNWSVENDGALTMFCLTTRQENASATPIGSDAYCFEASPAGTLGAKAKFTITRPDGSTITGRNF</sequence>
<dbReference type="AlphaFoldDB" id="A0A2G8T573"/>
<accession>A0A2G8T573</accession>